<dbReference type="InterPro" id="IPR036188">
    <property type="entry name" value="FAD/NAD-bd_sf"/>
</dbReference>
<dbReference type="NCBIfam" id="NF045637">
    <property type="entry name" value="carotdesatCrtDProt"/>
    <property type="match status" value="1"/>
</dbReference>
<dbReference type="Proteomes" id="UP000051295">
    <property type="component" value="Unassembled WGS sequence"/>
</dbReference>
<dbReference type="InterPro" id="IPR014105">
    <property type="entry name" value="Carotenoid/retinoid_OxRdtase"/>
</dbReference>
<dbReference type="RefSeq" id="WP_057794660.1">
    <property type="nucleotide sequence ID" value="NZ_LAXJ01000017.1"/>
</dbReference>
<evidence type="ECO:0000259" key="7">
    <source>
        <dbReference type="Pfam" id="PF01593"/>
    </source>
</evidence>
<evidence type="ECO:0000256" key="5">
    <source>
        <dbReference type="RuleBase" id="RU362075"/>
    </source>
</evidence>
<evidence type="ECO:0000313" key="8">
    <source>
        <dbReference type="EMBL" id="KRS11740.1"/>
    </source>
</evidence>
<keyword evidence="9" id="KW-1185">Reference proteome</keyword>
<keyword evidence="3 5" id="KW-0125">Carotenoid biosynthesis</keyword>
<dbReference type="OrthoDB" id="9774675at2"/>
<gene>
    <name evidence="8" type="ORF">XM53_14795</name>
</gene>
<dbReference type="EMBL" id="LAXJ01000017">
    <property type="protein sequence ID" value="KRS11740.1"/>
    <property type="molecule type" value="Genomic_DNA"/>
</dbReference>
<dbReference type="PANTHER" id="PTHR43734:SF7">
    <property type="entry name" value="4,4'-DIAPONEUROSPORENE OXYGENASE"/>
    <property type="match status" value="1"/>
</dbReference>
<feature type="region of interest" description="Disordered" evidence="6">
    <location>
        <begin position="496"/>
        <end position="515"/>
    </location>
</feature>
<dbReference type="PATRIC" id="fig|1641875.4.peg.766"/>
<dbReference type="GO" id="GO:0016491">
    <property type="term" value="F:oxidoreductase activity"/>
    <property type="evidence" value="ECO:0007669"/>
    <property type="project" value="UniProtKB-KW"/>
</dbReference>
<feature type="compositionally biased region" description="Polar residues" evidence="6">
    <location>
        <begin position="497"/>
        <end position="515"/>
    </location>
</feature>
<name>A0A0T5NSE6_9RHOB</name>
<dbReference type="PANTHER" id="PTHR43734">
    <property type="entry name" value="PHYTOENE DESATURASE"/>
    <property type="match status" value="1"/>
</dbReference>
<dbReference type="InterPro" id="IPR054841">
    <property type="entry name" value="carotdesatCrtD"/>
</dbReference>
<keyword evidence="4 5" id="KW-0560">Oxidoreductase</keyword>
<protein>
    <submittedName>
        <fullName evidence="8">Methoxyneurosporene dehydrogenase</fullName>
    </submittedName>
</protein>
<comment type="pathway">
    <text evidence="1 5">Carotenoid biosynthesis.</text>
</comment>
<dbReference type="STRING" id="1641875.XM53_14795"/>
<proteinExistence type="inferred from homology"/>
<evidence type="ECO:0000313" key="9">
    <source>
        <dbReference type="Proteomes" id="UP000051295"/>
    </source>
</evidence>
<dbReference type="SUPFAM" id="SSF51905">
    <property type="entry name" value="FAD/NAD(P)-binding domain"/>
    <property type="match status" value="1"/>
</dbReference>
<reference evidence="8 9" key="1">
    <citation type="submission" date="2015-04" db="EMBL/GenBank/DDBJ databases">
        <title>The draft genome sequence of Roseovarius sp.R12b.</title>
        <authorList>
            <person name="Li G."/>
            <person name="Lai Q."/>
            <person name="Shao Z."/>
            <person name="Yan P."/>
        </authorList>
    </citation>
    <scope>NUCLEOTIDE SEQUENCE [LARGE SCALE GENOMIC DNA]</scope>
    <source>
        <strain evidence="8 9">R12B</strain>
    </source>
</reference>
<dbReference type="Gene3D" id="3.50.50.60">
    <property type="entry name" value="FAD/NAD(P)-binding domain"/>
    <property type="match status" value="2"/>
</dbReference>
<evidence type="ECO:0000256" key="1">
    <source>
        <dbReference type="ARBA" id="ARBA00004829"/>
    </source>
</evidence>
<organism evidence="8 9">
    <name type="scientific">Roseovarius atlanticus</name>
    <dbReference type="NCBI Taxonomy" id="1641875"/>
    <lineage>
        <taxon>Bacteria</taxon>
        <taxon>Pseudomonadati</taxon>
        <taxon>Pseudomonadota</taxon>
        <taxon>Alphaproteobacteria</taxon>
        <taxon>Rhodobacterales</taxon>
        <taxon>Roseobacteraceae</taxon>
        <taxon>Roseovarius</taxon>
    </lineage>
</organism>
<dbReference type="NCBIfam" id="TIGR02734">
    <property type="entry name" value="crtI_fam"/>
    <property type="match status" value="1"/>
</dbReference>
<dbReference type="AlphaFoldDB" id="A0A0T5NSE6"/>
<dbReference type="InterPro" id="IPR002937">
    <property type="entry name" value="Amino_oxidase"/>
</dbReference>
<evidence type="ECO:0000256" key="4">
    <source>
        <dbReference type="ARBA" id="ARBA00023002"/>
    </source>
</evidence>
<sequence length="515" mass="54369">MTPSTDPGSNAPHVVIIGAGIGGLATAARLAGAGLRVTVLERHGHPGGKMRTLPSAAGPVDAGPTVLTMRPVFEDLFAALGTRLTDHVTLHRQHLLARHFWPDGSTLDLFDDPDANIKAVTAFAGTRAGRQMRAFSDRARALFEGFDAPVMQSAEPTLAALTSHVLRHPHLIRQMAPNKTLAQLLDSSFSDPRLKQLFGRYATYVGGSPYHVPALLALIWQAEISGVWVVEGGMHRLAQALADAITQSGATIHYDTHVARIVTERGRAVGVTLTDGSHLPADAVVFNGDPRALATGALGPGLDHVAPQTTEIPRSLSAEVWAFAAKASGPDLAHHNVFFRADPKPEFDALMQGRRIPDPTLYVCAMDRGLPATPPTLERFEIIANAPPLQGHAGPEEFTACQTRTFQTLARFGLDVGPLPGPDALTTPSGFDHLFPESSGSLYGQSPHGTMAAFQRPTARTRVRGLYLAGGGVHPGAGVPMAALSGRHTAEAILTDPISTSPSRPTATHGGMSTA</sequence>
<dbReference type="Pfam" id="PF01593">
    <property type="entry name" value="Amino_oxidase"/>
    <property type="match status" value="1"/>
</dbReference>
<evidence type="ECO:0000256" key="6">
    <source>
        <dbReference type="SAM" id="MobiDB-lite"/>
    </source>
</evidence>
<evidence type="ECO:0000256" key="2">
    <source>
        <dbReference type="ARBA" id="ARBA00006046"/>
    </source>
</evidence>
<comment type="caution">
    <text evidence="8">The sequence shown here is derived from an EMBL/GenBank/DDBJ whole genome shotgun (WGS) entry which is preliminary data.</text>
</comment>
<feature type="domain" description="Amine oxidase" evidence="7">
    <location>
        <begin position="21"/>
        <end position="304"/>
    </location>
</feature>
<accession>A0A0T5NSE6</accession>
<dbReference type="GO" id="GO:0016117">
    <property type="term" value="P:carotenoid biosynthetic process"/>
    <property type="evidence" value="ECO:0007669"/>
    <property type="project" value="UniProtKB-KW"/>
</dbReference>
<evidence type="ECO:0000256" key="3">
    <source>
        <dbReference type="ARBA" id="ARBA00022746"/>
    </source>
</evidence>
<comment type="similarity">
    <text evidence="2 5">Belongs to the carotenoid/retinoid oxidoreductase family.</text>
</comment>